<dbReference type="EMBL" id="CP010537">
    <property type="protein sequence ID" value="AJG22854.1"/>
    <property type="molecule type" value="Genomic_DNA"/>
</dbReference>
<evidence type="ECO:0000313" key="2">
    <source>
        <dbReference type="Proteomes" id="UP000031843"/>
    </source>
</evidence>
<dbReference type="STRING" id="68895.RR42_s1266"/>
<evidence type="ECO:0000313" key="1">
    <source>
        <dbReference type="EMBL" id="AJG22854.1"/>
    </source>
</evidence>
<dbReference type="Proteomes" id="UP000031843">
    <property type="component" value="Chromosome secondary"/>
</dbReference>
<reference evidence="1 2" key="1">
    <citation type="journal article" date="2015" name="Genome Announc.">
        <title>Complete Genome Sequence of Cupriavidus basilensis 4G11, Isolated from the Oak Ridge Field Research Center Site.</title>
        <authorList>
            <person name="Ray J."/>
            <person name="Waters R.J."/>
            <person name="Skerker J.M."/>
            <person name="Kuehl J.V."/>
            <person name="Price M.N."/>
            <person name="Huang J."/>
            <person name="Chakraborty R."/>
            <person name="Arkin A.P."/>
            <person name="Deutschbauer A."/>
        </authorList>
    </citation>
    <scope>NUCLEOTIDE SEQUENCE [LARGE SCALE GENOMIC DNA]</scope>
    <source>
        <strain evidence="1">4G11</strain>
    </source>
</reference>
<protein>
    <submittedName>
        <fullName evidence="1">Uncharacterized protein</fullName>
    </submittedName>
</protein>
<dbReference type="KEGG" id="cbw:RR42_s1266"/>
<sequence>MQKLSILAICLLVLLACMTAFICLSGAFTLRDTEYGSGTAAFCYIEGYVC</sequence>
<gene>
    <name evidence="1" type="ORF">RR42_s1266</name>
</gene>
<accession>A0A0C4YLF7</accession>
<dbReference type="RefSeq" id="WP_043354492.1">
    <property type="nucleotide sequence ID" value="NZ_CP010537.1"/>
</dbReference>
<dbReference type="PROSITE" id="PS51257">
    <property type="entry name" value="PROKAR_LIPOPROTEIN"/>
    <property type="match status" value="1"/>
</dbReference>
<proteinExistence type="predicted"/>
<dbReference type="AlphaFoldDB" id="A0A0C4YLF7"/>
<name>A0A0C4YLF7_9BURK</name>
<keyword evidence="2" id="KW-1185">Reference proteome</keyword>
<organism evidence="1 2">
    <name type="scientific">Cupriavidus basilensis</name>
    <dbReference type="NCBI Taxonomy" id="68895"/>
    <lineage>
        <taxon>Bacteria</taxon>
        <taxon>Pseudomonadati</taxon>
        <taxon>Pseudomonadota</taxon>
        <taxon>Betaproteobacteria</taxon>
        <taxon>Burkholderiales</taxon>
        <taxon>Burkholderiaceae</taxon>
        <taxon>Cupriavidus</taxon>
    </lineage>
</organism>